<dbReference type="SMART" id="SM00962">
    <property type="entry name" value="SRP54"/>
    <property type="match status" value="1"/>
</dbReference>
<feature type="binding site" evidence="11">
    <location>
        <begin position="282"/>
        <end position="285"/>
    </location>
    <ligand>
        <name>GTP</name>
        <dbReference type="ChEBI" id="CHEBI:37565"/>
    </ligand>
</feature>
<evidence type="ECO:0000256" key="9">
    <source>
        <dbReference type="ARBA" id="ARBA00048027"/>
    </source>
</evidence>
<dbReference type="InterPro" id="IPR036225">
    <property type="entry name" value="SRP/SRP_N"/>
</dbReference>
<dbReference type="RefSeq" id="WP_008613761.1">
    <property type="nucleotide sequence ID" value="NZ_AONQ01000003.1"/>
</dbReference>
<evidence type="ECO:0000256" key="1">
    <source>
        <dbReference type="ARBA" id="ARBA00004515"/>
    </source>
</evidence>
<evidence type="ECO:0000259" key="15">
    <source>
        <dbReference type="SMART" id="SM00963"/>
    </source>
</evidence>
<evidence type="ECO:0000259" key="14">
    <source>
        <dbReference type="SMART" id="SM00962"/>
    </source>
</evidence>
<keyword evidence="2 11" id="KW-1003">Cell membrane</keyword>
<gene>
    <name evidence="11" type="primary">ftsY</name>
    <name evidence="16" type="ORF">H261_02081</name>
</gene>
<feature type="domain" description="Signal recognition particle SRP54 helical bundle" evidence="15">
    <location>
        <begin position="35"/>
        <end position="114"/>
    </location>
</feature>
<dbReference type="GO" id="GO:0005047">
    <property type="term" value="F:signal recognition particle binding"/>
    <property type="evidence" value="ECO:0007669"/>
    <property type="project" value="TreeGrafter"/>
</dbReference>
<dbReference type="Proteomes" id="UP000011744">
    <property type="component" value="Unassembled WGS sequence"/>
</dbReference>
<dbReference type="HAMAP" id="MF_00920">
    <property type="entry name" value="FtsY"/>
    <property type="match status" value="1"/>
</dbReference>
<evidence type="ECO:0000313" key="17">
    <source>
        <dbReference type="Proteomes" id="UP000011744"/>
    </source>
</evidence>
<dbReference type="InterPro" id="IPR027417">
    <property type="entry name" value="P-loop_NTPase"/>
</dbReference>
<comment type="subcellular location">
    <subcellularLocation>
        <location evidence="1">Cell inner membrane</location>
        <topology evidence="1">Peripheral membrane protein</topology>
        <orientation evidence="1">Cytoplasmic side</orientation>
    </subcellularLocation>
    <subcellularLocation>
        <location evidence="11">Cell membrane</location>
        <topology evidence="11">Peripheral membrane protein</topology>
        <orientation evidence="11">Cytoplasmic side</orientation>
    </subcellularLocation>
    <subcellularLocation>
        <location evidence="11">Cytoplasm</location>
    </subcellularLocation>
</comment>
<dbReference type="Gene3D" id="1.20.120.140">
    <property type="entry name" value="Signal recognition particle SRP54, nucleotide-binding domain"/>
    <property type="match status" value="1"/>
</dbReference>
<dbReference type="Pfam" id="PF02881">
    <property type="entry name" value="SRP54_N"/>
    <property type="match status" value="1"/>
</dbReference>
<dbReference type="InterPro" id="IPR000897">
    <property type="entry name" value="SRP54_GTPase_dom"/>
</dbReference>
<keyword evidence="4 11" id="KW-0547">Nucleotide-binding</keyword>
<accession>M2ZW87</accession>
<dbReference type="FunFam" id="1.20.120.140:FF:000002">
    <property type="entry name" value="Signal recognition particle receptor FtsY"/>
    <property type="match status" value="1"/>
</dbReference>
<keyword evidence="3 11" id="KW-0963">Cytoplasm</keyword>
<feature type="binding site" evidence="11">
    <location>
        <begin position="218"/>
        <end position="222"/>
    </location>
    <ligand>
        <name>GTP</name>
        <dbReference type="ChEBI" id="CHEBI:37565"/>
    </ligand>
</feature>
<keyword evidence="8 11" id="KW-0675">Receptor</keyword>
<dbReference type="Gene3D" id="3.40.50.300">
    <property type="entry name" value="P-loop containing nucleotide triphosphate hydrolases"/>
    <property type="match status" value="1"/>
</dbReference>
<evidence type="ECO:0000256" key="7">
    <source>
        <dbReference type="ARBA" id="ARBA00023136"/>
    </source>
</evidence>
<dbReference type="AlphaFoldDB" id="M2ZW87"/>
<name>M2ZW87_9PROT</name>
<dbReference type="FunFam" id="3.40.50.300:FF:000053">
    <property type="entry name" value="Signal recognition particle receptor FtsY"/>
    <property type="match status" value="1"/>
</dbReference>
<keyword evidence="7 11" id="KW-0472">Membrane</keyword>
<dbReference type="SMART" id="SM00963">
    <property type="entry name" value="SRP54_N"/>
    <property type="match status" value="1"/>
</dbReference>
<dbReference type="CDD" id="cd17874">
    <property type="entry name" value="FtsY"/>
    <property type="match status" value="1"/>
</dbReference>
<dbReference type="InterPro" id="IPR042101">
    <property type="entry name" value="SRP54_N_sf"/>
</dbReference>
<evidence type="ECO:0000313" key="16">
    <source>
        <dbReference type="EMBL" id="EME71682.1"/>
    </source>
</evidence>
<dbReference type="GO" id="GO:0006614">
    <property type="term" value="P:SRP-dependent cotranslational protein targeting to membrane"/>
    <property type="evidence" value="ECO:0007669"/>
    <property type="project" value="InterPro"/>
</dbReference>
<dbReference type="SUPFAM" id="SSF47364">
    <property type="entry name" value="Domain of the SRP/SRP receptor G-proteins"/>
    <property type="match status" value="1"/>
</dbReference>
<evidence type="ECO:0000256" key="5">
    <source>
        <dbReference type="ARBA" id="ARBA00022801"/>
    </source>
</evidence>
<dbReference type="InterPro" id="IPR013822">
    <property type="entry name" value="Signal_recog_particl_SRP54_hlx"/>
</dbReference>
<organism evidence="16 17">
    <name type="scientific">Paramagnetospirillum caucaseum</name>
    <dbReference type="NCBI Taxonomy" id="1244869"/>
    <lineage>
        <taxon>Bacteria</taxon>
        <taxon>Pseudomonadati</taxon>
        <taxon>Pseudomonadota</taxon>
        <taxon>Alphaproteobacteria</taxon>
        <taxon>Rhodospirillales</taxon>
        <taxon>Magnetospirillaceae</taxon>
        <taxon>Paramagnetospirillum</taxon>
    </lineage>
</organism>
<dbReference type="NCBIfam" id="TIGR00064">
    <property type="entry name" value="ftsY"/>
    <property type="match status" value="1"/>
</dbReference>
<feature type="binding site" evidence="11">
    <location>
        <begin position="136"/>
        <end position="143"/>
    </location>
    <ligand>
        <name>GTP</name>
        <dbReference type="ChEBI" id="CHEBI:37565"/>
    </ligand>
</feature>
<keyword evidence="17" id="KW-1185">Reference proteome</keyword>
<dbReference type="eggNOG" id="COG0552">
    <property type="taxonomic scope" value="Bacteria"/>
</dbReference>
<dbReference type="EC" id="3.6.5.4" evidence="11"/>
<evidence type="ECO:0000259" key="13">
    <source>
        <dbReference type="SMART" id="SM00382"/>
    </source>
</evidence>
<proteinExistence type="inferred from homology"/>
<dbReference type="STRING" id="1244869.H261_02081"/>
<dbReference type="SMART" id="SM00382">
    <property type="entry name" value="AAA"/>
    <property type="match status" value="1"/>
</dbReference>
<dbReference type="PANTHER" id="PTHR43134:SF1">
    <property type="entry name" value="SIGNAL RECOGNITION PARTICLE RECEPTOR SUBUNIT ALPHA"/>
    <property type="match status" value="1"/>
</dbReference>
<evidence type="ECO:0000256" key="4">
    <source>
        <dbReference type="ARBA" id="ARBA00022741"/>
    </source>
</evidence>
<dbReference type="InterPro" id="IPR003593">
    <property type="entry name" value="AAA+_ATPase"/>
</dbReference>
<evidence type="ECO:0000256" key="10">
    <source>
        <dbReference type="ARBA" id="ARBA00053570"/>
    </source>
</evidence>
<comment type="caution">
    <text evidence="16">The sequence shown here is derived from an EMBL/GenBank/DDBJ whole genome shotgun (WGS) entry which is preliminary data.</text>
</comment>
<keyword evidence="5 11" id="KW-0378">Hydrolase</keyword>
<dbReference type="OrthoDB" id="9804720at2"/>
<comment type="function">
    <text evidence="10 11">Involved in targeting and insertion of nascent membrane proteins into the cytoplasmic membrane. Acts as a receptor for the complex formed by the signal recognition particle (SRP) and the ribosome-nascent chain (RNC). Interaction with SRP-RNC leads to the transfer of the RNC complex to the Sec translocase for insertion into the membrane, the hydrolysis of GTP by both Ffh and FtsY, and the dissociation of the SRP-FtsY complex into the individual components.</text>
</comment>
<evidence type="ECO:0000256" key="6">
    <source>
        <dbReference type="ARBA" id="ARBA00023134"/>
    </source>
</evidence>
<dbReference type="SUPFAM" id="SSF52540">
    <property type="entry name" value="P-loop containing nucleoside triphosphate hydrolases"/>
    <property type="match status" value="1"/>
</dbReference>
<dbReference type="GO" id="GO:0005737">
    <property type="term" value="C:cytoplasm"/>
    <property type="evidence" value="ECO:0007669"/>
    <property type="project" value="UniProtKB-SubCell"/>
</dbReference>
<dbReference type="PANTHER" id="PTHR43134">
    <property type="entry name" value="SIGNAL RECOGNITION PARTICLE RECEPTOR SUBUNIT ALPHA"/>
    <property type="match status" value="1"/>
</dbReference>
<feature type="region of interest" description="Disordered" evidence="12">
    <location>
        <begin position="1"/>
        <end position="29"/>
    </location>
</feature>
<comment type="catalytic activity">
    <reaction evidence="9 11">
        <text>GTP + H2O = GDP + phosphate + H(+)</text>
        <dbReference type="Rhea" id="RHEA:19669"/>
        <dbReference type="ChEBI" id="CHEBI:15377"/>
        <dbReference type="ChEBI" id="CHEBI:15378"/>
        <dbReference type="ChEBI" id="CHEBI:37565"/>
        <dbReference type="ChEBI" id="CHEBI:43474"/>
        <dbReference type="ChEBI" id="CHEBI:58189"/>
        <dbReference type="EC" id="3.6.5.4"/>
    </reaction>
</comment>
<evidence type="ECO:0000256" key="3">
    <source>
        <dbReference type="ARBA" id="ARBA00022490"/>
    </source>
</evidence>
<keyword evidence="6 11" id="KW-0342">GTP-binding</keyword>
<evidence type="ECO:0000256" key="12">
    <source>
        <dbReference type="SAM" id="MobiDB-lite"/>
    </source>
</evidence>
<evidence type="ECO:0000256" key="11">
    <source>
        <dbReference type="HAMAP-Rule" id="MF_00920"/>
    </source>
</evidence>
<dbReference type="Pfam" id="PF00448">
    <property type="entry name" value="SRP54"/>
    <property type="match status" value="1"/>
</dbReference>
<reference evidence="16 17" key="1">
    <citation type="journal article" date="2014" name="Genome Announc.">
        <title>Draft Genome Sequence of Magnetospirillum sp. Strain SO-1, a Freshwater Magnetotactic Bacterium Isolated from the Ol'khovka River, Russia.</title>
        <authorList>
            <person name="Grouzdev D.S."/>
            <person name="Dziuba M.V."/>
            <person name="Sukhacheva M.S."/>
            <person name="Mardanov A.V."/>
            <person name="Beletskiy A.V."/>
            <person name="Kuznetsov B.B."/>
            <person name="Skryabin K.G."/>
        </authorList>
    </citation>
    <scope>NUCLEOTIDE SEQUENCE [LARGE SCALE GENOMIC DNA]</scope>
    <source>
        <strain evidence="16 17">SO-1</strain>
    </source>
</reference>
<dbReference type="EMBL" id="AONQ01000003">
    <property type="protein sequence ID" value="EME71682.1"/>
    <property type="molecule type" value="Genomic_DNA"/>
</dbReference>
<dbReference type="GO" id="GO:0005886">
    <property type="term" value="C:plasma membrane"/>
    <property type="evidence" value="ECO:0007669"/>
    <property type="project" value="UniProtKB-SubCell"/>
</dbReference>
<evidence type="ECO:0000256" key="8">
    <source>
        <dbReference type="ARBA" id="ARBA00023170"/>
    </source>
</evidence>
<protein>
    <recommendedName>
        <fullName evidence="11">Signal recognition particle receptor FtsY</fullName>
        <shortName evidence="11">SRP receptor</shortName>
        <ecNumber evidence="11">3.6.5.4</ecNumber>
    </recommendedName>
</protein>
<comment type="similarity">
    <text evidence="11">Belongs to the GTP-binding SRP family. FtsY subfamily.</text>
</comment>
<sequence length="332" mass="35059">MSIFGFGKKKDAAPAPAPDPAPTPAEESASWFGRLKSGLAKSSSKLTSGLGDLFTKRKLDDEALEELEELLITADLGVATAARVTKHLAKTRFGQDVTSDEIKATLAEEITRILGPVARPLAIDPARKPHVVLVVGVNGSGKTTTIGKMAKTYKDAGLNVTLAAGDTFRAAAVEQLKVWGERTNCPVIARETGADAAGLAYDAVEQSRARGDDLLFIDTAGRLQNKADLMAELAKLVRSIKKVDETAPHDVLLVLDATVGQNAHSQVEIFKDMVAVSGLVLTKLDGTARGGVLVALAEKFGLPVHAIGVGEKVEDLRPFEADAFARSLVGME</sequence>
<feature type="domain" description="AAA+ ATPase" evidence="13">
    <location>
        <begin position="128"/>
        <end position="286"/>
    </location>
</feature>
<dbReference type="InterPro" id="IPR004390">
    <property type="entry name" value="SR_rcpt_FtsY"/>
</dbReference>
<evidence type="ECO:0000256" key="2">
    <source>
        <dbReference type="ARBA" id="ARBA00022475"/>
    </source>
</evidence>
<dbReference type="GO" id="GO:0003924">
    <property type="term" value="F:GTPase activity"/>
    <property type="evidence" value="ECO:0007669"/>
    <property type="project" value="UniProtKB-UniRule"/>
</dbReference>
<comment type="subunit">
    <text evidence="11">Part of the signal recognition particle protein translocation system, which is composed of SRP and FtsY. SRP is a ribonucleoprotein composed of Ffh and a 4.5S RNA molecule.</text>
</comment>
<dbReference type="PATRIC" id="fig|1244869.3.peg.411"/>
<feature type="domain" description="SRP54-type proteins GTP-binding" evidence="14">
    <location>
        <begin position="129"/>
        <end position="330"/>
    </location>
</feature>
<dbReference type="GO" id="GO:0005525">
    <property type="term" value="F:GTP binding"/>
    <property type="evidence" value="ECO:0007669"/>
    <property type="project" value="UniProtKB-UniRule"/>
</dbReference>